<keyword evidence="7 9" id="KW-1133">Transmembrane helix</keyword>
<dbReference type="SUPFAM" id="SSF90123">
    <property type="entry name" value="ABC transporter transmembrane region"/>
    <property type="match status" value="1"/>
</dbReference>
<evidence type="ECO:0000313" key="12">
    <source>
        <dbReference type="EMBL" id="ACB75267.1"/>
    </source>
</evidence>
<dbReference type="AlphaFoldDB" id="B1ZYN1"/>
<dbReference type="PANTHER" id="PTHR43394:SF1">
    <property type="entry name" value="ATP-BINDING CASSETTE SUB-FAMILY B MEMBER 10, MITOCHONDRIAL"/>
    <property type="match status" value="1"/>
</dbReference>
<feature type="transmembrane region" description="Helical" evidence="9">
    <location>
        <begin position="66"/>
        <end position="87"/>
    </location>
</feature>
<comment type="subcellular location">
    <subcellularLocation>
        <location evidence="1">Cell membrane</location>
        <topology evidence="1">Multi-pass membrane protein</topology>
    </subcellularLocation>
</comment>
<evidence type="ECO:0000256" key="8">
    <source>
        <dbReference type="ARBA" id="ARBA00023136"/>
    </source>
</evidence>
<dbReference type="PROSITE" id="PS50929">
    <property type="entry name" value="ABC_TM1F"/>
    <property type="match status" value="1"/>
</dbReference>
<dbReference type="InterPro" id="IPR027417">
    <property type="entry name" value="P-loop_NTPase"/>
</dbReference>
<dbReference type="STRING" id="452637.Oter_1984"/>
<dbReference type="GO" id="GO:0005524">
    <property type="term" value="F:ATP binding"/>
    <property type="evidence" value="ECO:0007669"/>
    <property type="project" value="UniProtKB-KW"/>
</dbReference>
<keyword evidence="5" id="KW-0547">Nucleotide-binding</keyword>
<gene>
    <name evidence="12" type="ordered locus">Oter_1984</name>
</gene>
<feature type="domain" description="ABC transmembrane type-1" evidence="11">
    <location>
        <begin position="10"/>
        <end position="313"/>
    </location>
</feature>
<dbReference type="PROSITE" id="PS50893">
    <property type="entry name" value="ABC_TRANSPORTER_2"/>
    <property type="match status" value="1"/>
</dbReference>
<dbReference type="Proteomes" id="UP000007013">
    <property type="component" value="Chromosome"/>
</dbReference>
<keyword evidence="6" id="KW-0067">ATP-binding</keyword>
<keyword evidence="2" id="KW-0813">Transport</keyword>
<keyword evidence="3" id="KW-1003">Cell membrane</keyword>
<dbReference type="InterPro" id="IPR039421">
    <property type="entry name" value="Type_1_exporter"/>
</dbReference>
<sequence>MRGQRLRYSLALICLTLATVITFGVPLVGTAAIDHAIGTPAAAPSSPRLIAWLLQALGGADHLRTHLWLAPVAMVALALVAGVFSYVKGWLAALASEQIARQLKDDLYDHLNHLPATYHDQAGTGDLVQRCTSDVETTRQFLATQVMQIGNAAVLAAAALPLMLALDVPMTLVSFALVGPLIVYGYVFFRKIQHVFREVDEAEGALTAVIQENLTGIRVVRAFARQEFERNRLATPNALFRDRNIRMLRLMSWYWSISDFAALSQLGLALLVGAHWVAQGRLSIGLLYGFLAYLSLMLWPVREIGRILTDLGKTSVALSRIREILAVARERDPAPSFRLALLPERLRGTIAVRDLHFAHAGGAPTAEGAGALNGLSFDVAAGETLAILGPSGAGKSTLMHLLLRLYDYTEGSIRLDGHELSALPRSWVRGQIGVVMQEPFLFSKTLRENLRLGHNDAADPDIHDAARMAGIHETILTFEEGYATLVGERGLTLSGGQRQRLAIARAVLKRPPLLILDDALSAVDAANEAAILHALQQRRGSATTLVIAHRLATLAHADRILVLDHGRIIQSGTHAELAGQPGLYQRLWEIQTSIAAELNHDLKSA</sequence>
<dbReference type="Pfam" id="PF00005">
    <property type="entry name" value="ABC_tran"/>
    <property type="match status" value="1"/>
</dbReference>
<evidence type="ECO:0000256" key="1">
    <source>
        <dbReference type="ARBA" id="ARBA00004651"/>
    </source>
</evidence>
<dbReference type="HOGENOM" id="CLU_000604_84_6_0"/>
<name>B1ZYN1_OPITP</name>
<keyword evidence="8 9" id="KW-0472">Membrane</keyword>
<evidence type="ECO:0000256" key="4">
    <source>
        <dbReference type="ARBA" id="ARBA00022692"/>
    </source>
</evidence>
<dbReference type="Gene3D" id="3.40.50.300">
    <property type="entry name" value="P-loop containing nucleotide triphosphate hydrolases"/>
    <property type="match status" value="1"/>
</dbReference>
<dbReference type="InterPro" id="IPR011527">
    <property type="entry name" value="ABC1_TM_dom"/>
</dbReference>
<dbReference type="GO" id="GO:0005886">
    <property type="term" value="C:plasma membrane"/>
    <property type="evidence" value="ECO:0007669"/>
    <property type="project" value="UniProtKB-SubCell"/>
</dbReference>
<evidence type="ECO:0000256" key="2">
    <source>
        <dbReference type="ARBA" id="ARBA00022448"/>
    </source>
</evidence>
<evidence type="ECO:0000313" key="13">
    <source>
        <dbReference type="Proteomes" id="UP000007013"/>
    </source>
</evidence>
<dbReference type="FunFam" id="3.40.50.300:FF:000221">
    <property type="entry name" value="Multidrug ABC transporter ATP-binding protein"/>
    <property type="match status" value="1"/>
</dbReference>
<evidence type="ECO:0000256" key="9">
    <source>
        <dbReference type="SAM" id="Phobius"/>
    </source>
</evidence>
<feature type="transmembrane region" description="Helical" evidence="9">
    <location>
        <begin position="282"/>
        <end position="301"/>
    </location>
</feature>
<dbReference type="GO" id="GO:0015421">
    <property type="term" value="F:ABC-type oligopeptide transporter activity"/>
    <property type="evidence" value="ECO:0007669"/>
    <property type="project" value="TreeGrafter"/>
</dbReference>
<protein>
    <submittedName>
        <fullName evidence="12">ABC transporter related</fullName>
    </submittedName>
</protein>
<dbReference type="CDD" id="cd18542">
    <property type="entry name" value="ABC_6TM_YknU_like"/>
    <property type="match status" value="1"/>
</dbReference>
<dbReference type="eggNOG" id="COG1132">
    <property type="taxonomic scope" value="Bacteria"/>
</dbReference>
<dbReference type="PROSITE" id="PS00211">
    <property type="entry name" value="ABC_TRANSPORTER_1"/>
    <property type="match status" value="1"/>
</dbReference>
<keyword evidence="13" id="KW-1185">Reference proteome</keyword>
<evidence type="ECO:0000256" key="6">
    <source>
        <dbReference type="ARBA" id="ARBA00022840"/>
    </source>
</evidence>
<dbReference type="PANTHER" id="PTHR43394">
    <property type="entry name" value="ATP-DEPENDENT PERMEASE MDL1, MITOCHONDRIAL"/>
    <property type="match status" value="1"/>
</dbReference>
<reference evidence="12 13" key="1">
    <citation type="journal article" date="2011" name="J. Bacteriol.">
        <title>Genome sequence of the verrucomicrobium Opitutus terrae PB90-1, an abundant inhabitant of rice paddy soil ecosystems.</title>
        <authorList>
            <person name="van Passel M.W."/>
            <person name="Kant R."/>
            <person name="Palva A."/>
            <person name="Copeland A."/>
            <person name="Lucas S."/>
            <person name="Lapidus A."/>
            <person name="Glavina del Rio T."/>
            <person name="Pitluck S."/>
            <person name="Goltsman E."/>
            <person name="Clum A."/>
            <person name="Sun H."/>
            <person name="Schmutz J."/>
            <person name="Larimer F.W."/>
            <person name="Land M.L."/>
            <person name="Hauser L."/>
            <person name="Kyrpides N."/>
            <person name="Mikhailova N."/>
            <person name="Richardson P.P."/>
            <person name="Janssen P.H."/>
            <person name="de Vos W.M."/>
            <person name="Smidt H."/>
        </authorList>
    </citation>
    <scope>NUCLEOTIDE SEQUENCE [LARGE SCALE GENOMIC DNA]</scope>
    <source>
        <strain evidence="13">DSM 11246 / JCM 15787 / PB90-1</strain>
    </source>
</reference>
<dbReference type="InterPro" id="IPR036640">
    <property type="entry name" value="ABC1_TM_sf"/>
</dbReference>
<accession>B1ZYN1</accession>
<dbReference type="EMBL" id="CP001032">
    <property type="protein sequence ID" value="ACB75267.1"/>
    <property type="molecule type" value="Genomic_DNA"/>
</dbReference>
<dbReference type="GO" id="GO:0016887">
    <property type="term" value="F:ATP hydrolysis activity"/>
    <property type="evidence" value="ECO:0007669"/>
    <property type="project" value="InterPro"/>
</dbReference>
<dbReference type="InterPro" id="IPR003593">
    <property type="entry name" value="AAA+_ATPase"/>
</dbReference>
<dbReference type="InterPro" id="IPR003439">
    <property type="entry name" value="ABC_transporter-like_ATP-bd"/>
</dbReference>
<evidence type="ECO:0000259" key="10">
    <source>
        <dbReference type="PROSITE" id="PS50893"/>
    </source>
</evidence>
<feature type="transmembrane region" description="Helical" evidence="9">
    <location>
        <begin position="253"/>
        <end position="276"/>
    </location>
</feature>
<evidence type="ECO:0000256" key="7">
    <source>
        <dbReference type="ARBA" id="ARBA00022989"/>
    </source>
</evidence>
<dbReference type="Gene3D" id="1.20.1560.10">
    <property type="entry name" value="ABC transporter type 1, transmembrane domain"/>
    <property type="match status" value="1"/>
</dbReference>
<feature type="transmembrane region" description="Helical" evidence="9">
    <location>
        <begin position="149"/>
        <end position="166"/>
    </location>
</feature>
<evidence type="ECO:0000256" key="3">
    <source>
        <dbReference type="ARBA" id="ARBA00022475"/>
    </source>
</evidence>
<dbReference type="InterPro" id="IPR017871">
    <property type="entry name" value="ABC_transporter-like_CS"/>
</dbReference>
<organism evidence="12 13">
    <name type="scientific">Opitutus terrae (strain DSM 11246 / JCM 15787 / PB90-1)</name>
    <dbReference type="NCBI Taxonomy" id="452637"/>
    <lineage>
        <taxon>Bacteria</taxon>
        <taxon>Pseudomonadati</taxon>
        <taxon>Verrucomicrobiota</taxon>
        <taxon>Opitutia</taxon>
        <taxon>Opitutales</taxon>
        <taxon>Opitutaceae</taxon>
        <taxon>Opitutus</taxon>
    </lineage>
</organism>
<dbReference type="SUPFAM" id="SSF52540">
    <property type="entry name" value="P-loop containing nucleoside triphosphate hydrolases"/>
    <property type="match status" value="1"/>
</dbReference>
<dbReference type="KEGG" id="ote:Oter_1984"/>
<proteinExistence type="predicted"/>
<dbReference type="SMART" id="SM00382">
    <property type="entry name" value="AAA"/>
    <property type="match status" value="1"/>
</dbReference>
<evidence type="ECO:0000259" key="11">
    <source>
        <dbReference type="PROSITE" id="PS50929"/>
    </source>
</evidence>
<dbReference type="Pfam" id="PF00664">
    <property type="entry name" value="ABC_membrane"/>
    <property type="match status" value="1"/>
</dbReference>
<feature type="domain" description="ABC transporter" evidence="10">
    <location>
        <begin position="350"/>
        <end position="590"/>
    </location>
</feature>
<feature type="transmembrane region" description="Helical" evidence="9">
    <location>
        <begin position="172"/>
        <end position="189"/>
    </location>
</feature>
<evidence type="ECO:0000256" key="5">
    <source>
        <dbReference type="ARBA" id="ARBA00022741"/>
    </source>
</evidence>
<keyword evidence="4 9" id="KW-0812">Transmembrane</keyword>